<dbReference type="STRING" id="1054147.F4PLR2"/>
<protein>
    <recommendedName>
        <fullName evidence="3">cellulase</fullName>
        <ecNumber evidence="3">3.2.1.4</ecNumber>
    </recommendedName>
</protein>
<keyword evidence="9" id="KW-0732">Signal</keyword>
<proteinExistence type="inferred from homology"/>
<reference evidence="12" key="1">
    <citation type="journal article" date="2011" name="Genome Res.">
        <title>Phylogeny-wide analysis of social amoeba genomes highlights ancient origins for complex intercellular communication.</title>
        <authorList>
            <person name="Heidel A.J."/>
            <person name="Lawal H.M."/>
            <person name="Felder M."/>
            <person name="Schilde C."/>
            <person name="Helps N.R."/>
            <person name="Tunggal B."/>
            <person name="Rivero F."/>
            <person name="John U."/>
            <person name="Schleicher M."/>
            <person name="Eichinger L."/>
            <person name="Platzer M."/>
            <person name="Noegel A.A."/>
            <person name="Schaap P."/>
            <person name="Gloeckner G."/>
        </authorList>
    </citation>
    <scope>NUCLEOTIDE SEQUENCE [LARGE SCALE GENOMIC DNA]</scope>
    <source>
        <strain evidence="12">SH3</strain>
    </source>
</reference>
<evidence type="ECO:0000256" key="4">
    <source>
        <dbReference type="ARBA" id="ARBA00022801"/>
    </source>
</evidence>
<dbReference type="AlphaFoldDB" id="F4PLR2"/>
<evidence type="ECO:0000256" key="8">
    <source>
        <dbReference type="ARBA" id="ARBA00023326"/>
    </source>
</evidence>
<dbReference type="KEGG" id="dfa:DFA_05617"/>
<dbReference type="GO" id="GO:0030245">
    <property type="term" value="P:cellulose catabolic process"/>
    <property type="evidence" value="ECO:0007669"/>
    <property type="project" value="UniProtKB-KW"/>
</dbReference>
<dbReference type="InterPro" id="IPR012341">
    <property type="entry name" value="6hp_glycosidase-like_sf"/>
</dbReference>
<comment type="similarity">
    <text evidence="2">Belongs to the glycosyl hydrolase 9 (cellulase E) family.</text>
</comment>
<dbReference type="InterPro" id="IPR001701">
    <property type="entry name" value="Glyco_hydro_9"/>
</dbReference>
<evidence type="ECO:0000313" key="11">
    <source>
        <dbReference type="EMBL" id="EGG23484.1"/>
    </source>
</evidence>
<keyword evidence="8" id="KW-0624">Polysaccharide degradation</keyword>
<evidence type="ECO:0000256" key="2">
    <source>
        <dbReference type="ARBA" id="ARBA00007072"/>
    </source>
</evidence>
<gene>
    <name evidence="11" type="ORF">DFA_05617</name>
</gene>
<evidence type="ECO:0000256" key="1">
    <source>
        <dbReference type="ARBA" id="ARBA00000966"/>
    </source>
</evidence>
<dbReference type="Proteomes" id="UP000007797">
    <property type="component" value="Unassembled WGS sequence"/>
</dbReference>
<dbReference type="Gene3D" id="1.50.10.10">
    <property type="match status" value="1"/>
</dbReference>
<keyword evidence="4 11" id="KW-0378">Hydrolase</keyword>
<evidence type="ECO:0000256" key="7">
    <source>
        <dbReference type="ARBA" id="ARBA00023295"/>
    </source>
</evidence>
<dbReference type="RefSeq" id="XP_004361335.1">
    <property type="nucleotide sequence ID" value="XM_004361278.1"/>
</dbReference>
<evidence type="ECO:0000256" key="9">
    <source>
        <dbReference type="SAM" id="SignalP"/>
    </source>
</evidence>
<keyword evidence="12" id="KW-1185">Reference proteome</keyword>
<evidence type="ECO:0000313" key="12">
    <source>
        <dbReference type="Proteomes" id="UP000007797"/>
    </source>
</evidence>
<accession>F4PLR2</accession>
<evidence type="ECO:0000256" key="6">
    <source>
        <dbReference type="ARBA" id="ARBA00023277"/>
    </source>
</evidence>
<keyword evidence="6" id="KW-0119">Carbohydrate metabolism</keyword>
<feature type="domain" description="Glycoside hydrolase family 9" evidence="10">
    <location>
        <begin position="59"/>
        <end position="479"/>
    </location>
</feature>
<name>F4PLR2_CACFS</name>
<dbReference type="SUPFAM" id="SSF48208">
    <property type="entry name" value="Six-hairpin glycosidases"/>
    <property type="match status" value="1"/>
</dbReference>
<evidence type="ECO:0000256" key="3">
    <source>
        <dbReference type="ARBA" id="ARBA00012601"/>
    </source>
</evidence>
<dbReference type="EC" id="3.2.1.4" evidence="3"/>
<feature type="chain" id="PRO_5018573090" description="cellulase" evidence="9">
    <location>
        <begin position="20"/>
        <end position="924"/>
    </location>
</feature>
<evidence type="ECO:0000256" key="5">
    <source>
        <dbReference type="ARBA" id="ARBA00023001"/>
    </source>
</evidence>
<feature type="signal peptide" evidence="9">
    <location>
        <begin position="1"/>
        <end position="19"/>
    </location>
</feature>
<dbReference type="PANTHER" id="PTHR22298">
    <property type="entry name" value="ENDO-1,4-BETA-GLUCANASE"/>
    <property type="match status" value="1"/>
</dbReference>
<dbReference type="InterPro" id="IPR008928">
    <property type="entry name" value="6-hairpin_glycosidase_sf"/>
</dbReference>
<comment type="catalytic activity">
    <reaction evidence="1">
        <text>Endohydrolysis of (1-&gt;4)-beta-D-glucosidic linkages in cellulose, lichenin and cereal beta-D-glucans.</text>
        <dbReference type="EC" id="3.2.1.4"/>
    </reaction>
</comment>
<dbReference type="Pfam" id="PF00759">
    <property type="entry name" value="Glyco_hydro_9"/>
    <property type="match status" value="1"/>
</dbReference>
<keyword evidence="7" id="KW-0326">Glycosidase</keyword>
<dbReference type="GO" id="GO:0008810">
    <property type="term" value="F:cellulase activity"/>
    <property type="evidence" value="ECO:0007669"/>
    <property type="project" value="UniProtKB-EC"/>
</dbReference>
<dbReference type="GeneID" id="14875211"/>
<sequence length="924" mass="106336">MRFHLILFLSIVFVVFVNGHYHKNHHGRGQESRGDDGLLNARWLGGTIPDIIKNSDQCEMLQNSLMFYKYNRAGRLPDNQVPWRGNAALKDATPGSQPDANGDGDLSKGYFDAGDHCKFAFPLCSSMTMLGWGLLEYKAAADKCGVTELWEEDLMWGYDWIMAAHYQTNSFAGQVCNAEADHAYWGPPENMTMDRPTYIINEQAPGTELAMECAAALSICSILFNETNPAYSTKCLGHAKQLHDFGDNYRGVYSDSIPDVQAYYKSWSGYHDELVWGRLWLYKATGDKNLLVKAIGEYTEYGVGQMGQKDSHDWDLKAPGTSLLLSQMFPQNETYARDIEEYLSWWMPGGGVPYTPGGLAWIRMWAPARYSATTAFLASMYGGKYTDFTNNQMAYIMGDNPQKRSFIVGYGPNHPINPHHRASHHSLTFNIDSPVNNTYLLLGALVGGPGQDDSYVDDRHDYIKNEVALDYQAGFTGALAYLASVNNLNMQDNNQQQQQQLYKVIKLVIIQHKFLVKELFGWVKTIHRKYLNAKDDQCYSFNALLTMIYSCIKLEQYSFIFTPSVIRDIIHTINPEIDYMSFNLKKRVLHFNCSSKFISDRILDEDTMEVAFRKGLLIGFLDLEFITTHPHFSFKLFKEHLEPNEYESFRYPTQNYRSISVGTVIDLIKNKKEASLFLGHLLHHIGVPIQRLVINMIRYGTNVRAIPFIVPTNVYGDPDPPPFYIKRYGTYFILETDTLFKLSKALDLAARNGYMTTLEWLAININTSKNFDLGVVFLIKWLEYCPTNEQTLLYFDKLPFIGPPELEFLYRFAFTCWLNNKRYDLIEMLDQKYGQELLFNSLENTDRYNFPYLYGNTPEFQRIYKQTLHQLKIENNNNNNNNQSNYFNNGLDQLFHLTSSPSYIDNPKHQHRLLLPFTFNGEIE</sequence>
<dbReference type="EMBL" id="GL883008">
    <property type="protein sequence ID" value="EGG23484.1"/>
    <property type="molecule type" value="Genomic_DNA"/>
</dbReference>
<dbReference type="OrthoDB" id="14118at2759"/>
<keyword evidence="5" id="KW-0136">Cellulose degradation</keyword>
<evidence type="ECO:0000259" key="10">
    <source>
        <dbReference type="Pfam" id="PF00759"/>
    </source>
</evidence>
<organism evidence="11 12">
    <name type="scientific">Cavenderia fasciculata</name>
    <name type="common">Slime mold</name>
    <name type="synonym">Dictyostelium fasciculatum</name>
    <dbReference type="NCBI Taxonomy" id="261658"/>
    <lineage>
        <taxon>Eukaryota</taxon>
        <taxon>Amoebozoa</taxon>
        <taxon>Evosea</taxon>
        <taxon>Eumycetozoa</taxon>
        <taxon>Dictyostelia</taxon>
        <taxon>Acytosteliales</taxon>
        <taxon>Cavenderiaceae</taxon>
        <taxon>Cavenderia</taxon>
    </lineage>
</organism>